<dbReference type="InterPro" id="IPR043129">
    <property type="entry name" value="ATPase_NBD"/>
</dbReference>
<dbReference type="GO" id="GO:0005829">
    <property type="term" value="C:cytosol"/>
    <property type="evidence" value="ECO:0007669"/>
    <property type="project" value="UniProtKB-ARBA"/>
</dbReference>
<keyword evidence="4 9" id="KW-0547">Nucleotide-binding</keyword>
<evidence type="ECO:0000256" key="10">
    <source>
        <dbReference type="RuleBase" id="RU003733"/>
    </source>
</evidence>
<evidence type="ECO:0000259" key="11">
    <source>
        <dbReference type="Pfam" id="PF00370"/>
    </source>
</evidence>
<dbReference type="PIRSF" id="PIRSF000538">
    <property type="entry name" value="GlpK"/>
    <property type="match status" value="1"/>
</dbReference>
<evidence type="ECO:0000259" key="12">
    <source>
        <dbReference type="Pfam" id="PF02782"/>
    </source>
</evidence>
<dbReference type="PANTHER" id="PTHR10196">
    <property type="entry name" value="SUGAR KINASE"/>
    <property type="match status" value="1"/>
</dbReference>
<dbReference type="CDD" id="cd07786">
    <property type="entry name" value="FGGY_EcGK_like"/>
    <property type="match status" value="1"/>
</dbReference>
<dbReference type="PANTHER" id="PTHR10196:SF78">
    <property type="entry name" value="GLYCEROL KINASE"/>
    <property type="match status" value="1"/>
</dbReference>
<dbReference type="InterPro" id="IPR018485">
    <property type="entry name" value="FGGY_C"/>
</dbReference>
<feature type="binding site" evidence="9">
    <location>
        <position position="16"/>
    </location>
    <ligand>
        <name>ATP</name>
        <dbReference type="ChEBI" id="CHEBI:30616"/>
    </ligand>
</feature>
<dbReference type="Proteomes" id="UP000294546">
    <property type="component" value="Unassembled WGS sequence"/>
</dbReference>
<dbReference type="GO" id="GO:0004370">
    <property type="term" value="F:glycerol kinase activity"/>
    <property type="evidence" value="ECO:0007669"/>
    <property type="project" value="UniProtKB-UniRule"/>
</dbReference>
<protein>
    <recommendedName>
        <fullName evidence="9">Glycerol kinase</fullName>
        <ecNumber evidence="9">2.7.1.30</ecNumber>
    </recommendedName>
    <alternativeName>
        <fullName evidence="9">ATP:glycerol 3-phosphotransferase</fullName>
    </alternativeName>
    <alternativeName>
        <fullName evidence="9">Glycerokinase</fullName>
        <shortName evidence="9">GK</shortName>
    </alternativeName>
</protein>
<evidence type="ECO:0000256" key="7">
    <source>
        <dbReference type="ARBA" id="ARBA00022840"/>
    </source>
</evidence>
<feature type="binding site" evidence="9">
    <location>
        <position position="136"/>
    </location>
    <ligand>
        <name>sn-glycerol 3-phosphate</name>
        <dbReference type="ChEBI" id="CHEBI:57597"/>
    </ligand>
</feature>
<dbReference type="EC" id="2.7.1.30" evidence="9"/>
<dbReference type="NCBIfam" id="TIGR01311">
    <property type="entry name" value="glycerol_kin"/>
    <property type="match status" value="1"/>
</dbReference>
<name>A0A4R1G7M5_9GAMM</name>
<dbReference type="FunFam" id="3.30.420.40:FF:000008">
    <property type="entry name" value="Glycerol kinase"/>
    <property type="match status" value="1"/>
</dbReference>
<comment type="similarity">
    <text evidence="2 9 10">Belongs to the FGGY kinase family.</text>
</comment>
<feature type="binding site" evidence="9">
    <location>
        <position position="85"/>
    </location>
    <ligand>
        <name>glycerol</name>
        <dbReference type="ChEBI" id="CHEBI:17754"/>
    </ligand>
</feature>
<comment type="catalytic activity">
    <reaction evidence="8 9">
        <text>glycerol + ATP = sn-glycerol 3-phosphate + ADP + H(+)</text>
        <dbReference type="Rhea" id="RHEA:21644"/>
        <dbReference type="ChEBI" id="CHEBI:15378"/>
        <dbReference type="ChEBI" id="CHEBI:17754"/>
        <dbReference type="ChEBI" id="CHEBI:30616"/>
        <dbReference type="ChEBI" id="CHEBI:57597"/>
        <dbReference type="ChEBI" id="CHEBI:456216"/>
        <dbReference type="EC" id="2.7.1.30"/>
    </reaction>
</comment>
<dbReference type="HAMAP" id="MF_00186">
    <property type="entry name" value="Glycerol_kin"/>
    <property type="match status" value="1"/>
</dbReference>
<dbReference type="Gene3D" id="3.30.420.40">
    <property type="match status" value="2"/>
</dbReference>
<keyword evidence="3 9" id="KW-0808">Transferase</keyword>
<organism evidence="13 14">
    <name type="scientific">Marinobacterium mangrovicola</name>
    <dbReference type="NCBI Taxonomy" id="1476959"/>
    <lineage>
        <taxon>Bacteria</taxon>
        <taxon>Pseudomonadati</taxon>
        <taxon>Pseudomonadota</taxon>
        <taxon>Gammaproteobacteria</taxon>
        <taxon>Oceanospirillales</taxon>
        <taxon>Oceanospirillaceae</taxon>
        <taxon>Marinobacterium</taxon>
    </lineage>
</organism>
<evidence type="ECO:0000313" key="13">
    <source>
        <dbReference type="EMBL" id="TCK02563.1"/>
    </source>
</evidence>
<dbReference type="UniPathway" id="UPA00618">
    <property type="reaction ID" value="UER00672"/>
</dbReference>
<dbReference type="EMBL" id="SMFU01000014">
    <property type="protein sequence ID" value="TCK02563.1"/>
    <property type="molecule type" value="Genomic_DNA"/>
</dbReference>
<evidence type="ECO:0000256" key="3">
    <source>
        <dbReference type="ARBA" id="ARBA00022679"/>
    </source>
</evidence>
<feature type="binding site" evidence="9">
    <location>
        <position position="410"/>
    </location>
    <ligand>
        <name>ATP</name>
        <dbReference type="ChEBI" id="CHEBI:30616"/>
    </ligand>
</feature>
<dbReference type="InterPro" id="IPR005999">
    <property type="entry name" value="Glycerol_kin"/>
</dbReference>
<comment type="caution">
    <text evidence="13">The sequence shown here is derived from an EMBL/GenBank/DDBJ whole genome shotgun (WGS) entry which is preliminary data.</text>
</comment>
<keyword evidence="7 9" id="KW-0067">ATP-binding</keyword>
<dbReference type="NCBIfam" id="NF000756">
    <property type="entry name" value="PRK00047.1"/>
    <property type="match status" value="1"/>
</dbReference>
<comment type="activity regulation">
    <text evidence="9">Inhibited by fructose 1,6-bisphosphate (FBP).</text>
</comment>
<feature type="binding site" evidence="9">
    <location>
        <position position="245"/>
    </location>
    <ligand>
        <name>glycerol</name>
        <dbReference type="ChEBI" id="CHEBI:17754"/>
    </ligand>
</feature>
<reference evidence="13 14" key="1">
    <citation type="submission" date="2019-03" db="EMBL/GenBank/DDBJ databases">
        <title>Genomic Encyclopedia of Archaeal and Bacterial Type Strains, Phase II (KMG-II): from individual species to whole genera.</title>
        <authorList>
            <person name="Goeker M."/>
        </authorList>
    </citation>
    <scope>NUCLEOTIDE SEQUENCE [LARGE SCALE GENOMIC DNA]</scope>
    <source>
        <strain evidence="13 14">DSM 27697</strain>
    </source>
</reference>
<dbReference type="AlphaFoldDB" id="A0A4R1G7M5"/>
<feature type="binding site" evidence="9">
    <location>
        <position position="15"/>
    </location>
    <ligand>
        <name>ATP</name>
        <dbReference type="ChEBI" id="CHEBI:30616"/>
    </ligand>
</feature>
<accession>A0A4R1G7M5</accession>
<keyword evidence="6 9" id="KW-0319">Glycerol metabolism</keyword>
<feature type="binding site" evidence="9">
    <location>
        <position position="410"/>
    </location>
    <ligand>
        <name>ADP</name>
        <dbReference type="ChEBI" id="CHEBI:456216"/>
    </ligand>
</feature>
<keyword evidence="5 9" id="KW-0418">Kinase</keyword>
<evidence type="ECO:0000256" key="8">
    <source>
        <dbReference type="ARBA" id="ARBA00052101"/>
    </source>
</evidence>
<feature type="binding site" evidence="9">
    <location>
        <position position="136"/>
    </location>
    <ligand>
        <name>glycerol</name>
        <dbReference type="ChEBI" id="CHEBI:17754"/>
    </ligand>
</feature>
<feature type="binding site" evidence="9">
    <location>
        <position position="14"/>
    </location>
    <ligand>
        <name>sn-glycerol 3-phosphate</name>
        <dbReference type="ChEBI" id="CHEBI:57597"/>
    </ligand>
</feature>
<feature type="binding site" evidence="9">
    <location>
        <position position="314"/>
    </location>
    <ligand>
        <name>ATP</name>
        <dbReference type="ChEBI" id="CHEBI:30616"/>
    </ligand>
</feature>
<feature type="binding site" evidence="9">
    <location>
        <position position="84"/>
    </location>
    <ligand>
        <name>sn-glycerol 3-phosphate</name>
        <dbReference type="ChEBI" id="CHEBI:57597"/>
    </ligand>
</feature>
<dbReference type="GO" id="GO:0006072">
    <property type="term" value="P:glycerol-3-phosphate metabolic process"/>
    <property type="evidence" value="ECO:0007669"/>
    <property type="project" value="InterPro"/>
</dbReference>
<evidence type="ECO:0000256" key="6">
    <source>
        <dbReference type="ARBA" id="ARBA00022798"/>
    </source>
</evidence>
<evidence type="ECO:0000256" key="2">
    <source>
        <dbReference type="ARBA" id="ARBA00009156"/>
    </source>
</evidence>
<evidence type="ECO:0000256" key="5">
    <source>
        <dbReference type="ARBA" id="ARBA00022777"/>
    </source>
</evidence>
<feature type="binding site" evidence="9">
    <location>
        <position position="14"/>
    </location>
    <ligand>
        <name>ATP</name>
        <dbReference type="ChEBI" id="CHEBI:30616"/>
    </ligand>
</feature>
<sequence length="497" mass="55077">MTDRQCILALDQGTTSSRAILFDDQVNQLASAQQEFPQHYPQDGWVEHDPMDIWHSSLTVVRRMLDWARENDYRVCGIGITNQRETTVVWDKRTGRPVYNAIVWQDRRTAEYCDHLKREGVEEELQARSGLLLDPYFSASKINWILDHNPDNRARAERGELLFGTIDSFLIWKLTSGASHLTDATNACRTNLYNIHRGAWDERLLELFRVPVSMLPEVRDCADHFGTTDASLIGQSLPILGVAGDQQAASIGQCCFSKGDIKSTYGTGCFVLLNTGDEAVTSSQRLLTTVAYQLDGKPSYALEGSIFVAGAAVQWLRDELGIIRNAAETETLARSIDSNKGVYLVPAFTGLGVPYWQADARGALFGLTRGSGRAEIARAALEAMAYQTSDLFKAMAADGITPATLRVDGGMVANDWMLQFLADILDTTVIRPKIAETTAVGAAYLAGRQAGLYGDFEAFTELWQCQRQFEPAMPDEQRQKLLSGWADAIKRVLKSAE</sequence>
<feature type="binding site" evidence="9">
    <location>
        <position position="267"/>
    </location>
    <ligand>
        <name>ADP</name>
        <dbReference type="ChEBI" id="CHEBI:456216"/>
    </ligand>
</feature>
<feature type="domain" description="Carbohydrate kinase FGGY N-terminal" evidence="11">
    <location>
        <begin position="7"/>
        <end position="252"/>
    </location>
</feature>
<feature type="domain" description="Carbohydrate kinase FGGY C-terminal" evidence="12">
    <location>
        <begin position="263"/>
        <end position="449"/>
    </location>
</feature>
<dbReference type="GO" id="GO:0019563">
    <property type="term" value="P:glycerol catabolic process"/>
    <property type="evidence" value="ECO:0007669"/>
    <property type="project" value="UniProtKB-UniRule"/>
</dbReference>
<feature type="binding site" evidence="9">
    <location>
        <position position="85"/>
    </location>
    <ligand>
        <name>sn-glycerol 3-phosphate</name>
        <dbReference type="ChEBI" id="CHEBI:57597"/>
    </ligand>
</feature>
<dbReference type="OrthoDB" id="9805576at2"/>
<keyword evidence="14" id="KW-1185">Reference proteome</keyword>
<dbReference type="PROSITE" id="PS00933">
    <property type="entry name" value="FGGY_KINASES_1"/>
    <property type="match status" value="1"/>
</dbReference>
<dbReference type="Pfam" id="PF02782">
    <property type="entry name" value="FGGY_C"/>
    <property type="match status" value="1"/>
</dbReference>
<gene>
    <name evidence="9" type="primary">glpK</name>
    <name evidence="13" type="ORF">CLV83_4259</name>
</gene>
<feature type="binding site" evidence="9">
    <location>
        <position position="310"/>
    </location>
    <ligand>
        <name>ATP</name>
        <dbReference type="ChEBI" id="CHEBI:30616"/>
    </ligand>
</feature>
<feature type="binding site" evidence="9">
    <location>
        <position position="246"/>
    </location>
    <ligand>
        <name>glycerol</name>
        <dbReference type="ChEBI" id="CHEBI:17754"/>
    </ligand>
</feature>
<comment type="pathway">
    <text evidence="1 9">Polyol metabolism; glycerol degradation via glycerol kinase pathway; sn-glycerol 3-phosphate from glycerol: step 1/1.</text>
</comment>
<feature type="binding site" evidence="9">
    <location>
        <position position="14"/>
    </location>
    <ligand>
        <name>ADP</name>
        <dbReference type="ChEBI" id="CHEBI:456216"/>
    </ligand>
</feature>
<comment type="function">
    <text evidence="9">Key enzyme in the regulation of glycerol uptake and metabolism. Catalyzes the phosphorylation of glycerol to yield sn-glycerol 3-phosphate.</text>
</comment>
<feature type="binding site" evidence="9">
    <location>
        <position position="18"/>
    </location>
    <ligand>
        <name>ADP</name>
        <dbReference type="ChEBI" id="CHEBI:456216"/>
    </ligand>
</feature>
<feature type="binding site" evidence="9">
    <location>
        <position position="84"/>
    </location>
    <ligand>
        <name>glycerol</name>
        <dbReference type="ChEBI" id="CHEBI:17754"/>
    </ligand>
</feature>
<feature type="binding site" evidence="9">
    <location>
        <position position="245"/>
    </location>
    <ligand>
        <name>sn-glycerol 3-phosphate</name>
        <dbReference type="ChEBI" id="CHEBI:57597"/>
    </ligand>
</feature>
<dbReference type="PROSITE" id="PS00445">
    <property type="entry name" value="FGGY_KINASES_2"/>
    <property type="match status" value="1"/>
</dbReference>
<evidence type="ECO:0000313" key="14">
    <source>
        <dbReference type="Proteomes" id="UP000294546"/>
    </source>
</evidence>
<dbReference type="InterPro" id="IPR018484">
    <property type="entry name" value="FGGY_N"/>
</dbReference>
<evidence type="ECO:0000256" key="9">
    <source>
        <dbReference type="HAMAP-Rule" id="MF_00186"/>
    </source>
</evidence>
<feature type="binding site" evidence="9">
    <location>
        <position position="267"/>
    </location>
    <ligand>
        <name>ATP</name>
        <dbReference type="ChEBI" id="CHEBI:30616"/>
    </ligand>
</feature>
<dbReference type="GO" id="GO:0005524">
    <property type="term" value="F:ATP binding"/>
    <property type="evidence" value="ECO:0007669"/>
    <property type="project" value="UniProtKB-UniRule"/>
</dbReference>
<dbReference type="RefSeq" id="WP_132297513.1">
    <property type="nucleotide sequence ID" value="NZ_SMFU01000014.1"/>
</dbReference>
<feature type="binding site" evidence="9">
    <location>
        <position position="310"/>
    </location>
    <ligand>
        <name>ADP</name>
        <dbReference type="ChEBI" id="CHEBI:456216"/>
    </ligand>
</feature>
<dbReference type="InterPro" id="IPR000577">
    <property type="entry name" value="Carb_kinase_FGGY"/>
</dbReference>
<dbReference type="Pfam" id="PF00370">
    <property type="entry name" value="FGGY_N"/>
    <property type="match status" value="1"/>
</dbReference>
<dbReference type="SUPFAM" id="SSF53067">
    <property type="entry name" value="Actin-like ATPase domain"/>
    <property type="match status" value="2"/>
</dbReference>
<dbReference type="InterPro" id="IPR018483">
    <property type="entry name" value="Carb_kinase_FGGY_CS"/>
</dbReference>
<dbReference type="FunFam" id="3.30.420.40:FF:000007">
    <property type="entry name" value="Glycerol kinase"/>
    <property type="match status" value="1"/>
</dbReference>
<feature type="binding site" evidence="9">
    <location>
        <position position="414"/>
    </location>
    <ligand>
        <name>ADP</name>
        <dbReference type="ChEBI" id="CHEBI:456216"/>
    </ligand>
</feature>
<evidence type="ECO:0000256" key="1">
    <source>
        <dbReference type="ARBA" id="ARBA00005190"/>
    </source>
</evidence>
<evidence type="ECO:0000256" key="4">
    <source>
        <dbReference type="ARBA" id="ARBA00022741"/>
    </source>
</evidence>
<proteinExistence type="inferred from homology"/>